<keyword evidence="3" id="KW-1185">Reference proteome</keyword>
<comment type="caution">
    <text evidence="2">The sequence shown here is derived from an EMBL/GenBank/DDBJ whole genome shotgun (WGS) entry which is preliminary data.</text>
</comment>
<feature type="compositionally biased region" description="Basic and acidic residues" evidence="1">
    <location>
        <begin position="1"/>
        <end position="13"/>
    </location>
</feature>
<feature type="region of interest" description="Disordered" evidence="1">
    <location>
        <begin position="1"/>
        <end position="20"/>
    </location>
</feature>
<name>A0A1V6RVS6_9EURO</name>
<evidence type="ECO:0000313" key="2">
    <source>
        <dbReference type="EMBL" id="OQE05862.1"/>
    </source>
</evidence>
<organism evidence="2 3">
    <name type="scientific">Penicillium vulpinum</name>
    <dbReference type="NCBI Taxonomy" id="29845"/>
    <lineage>
        <taxon>Eukaryota</taxon>
        <taxon>Fungi</taxon>
        <taxon>Dikarya</taxon>
        <taxon>Ascomycota</taxon>
        <taxon>Pezizomycotina</taxon>
        <taxon>Eurotiomycetes</taxon>
        <taxon>Eurotiomycetidae</taxon>
        <taxon>Eurotiales</taxon>
        <taxon>Aspergillaceae</taxon>
        <taxon>Penicillium</taxon>
    </lineage>
</organism>
<dbReference type="EMBL" id="MDYP01000021">
    <property type="protein sequence ID" value="OQE05862.1"/>
    <property type="molecule type" value="Genomic_DNA"/>
</dbReference>
<accession>A0A1V6RVS6</accession>
<proteinExistence type="predicted"/>
<sequence>MDDYGGRLERDSYVNDQSNLSSTQSLARVGILENRKLRRPYFDEEQQILVALSATCRRLDLTSCRVTIYRRAKTGAPVHDQQCHTSIWASLQVSSDC</sequence>
<dbReference type="Proteomes" id="UP000191518">
    <property type="component" value="Unassembled WGS sequence"/>
</dbReference>
<reference evidence="3" key="1">
    <citation type="journal article" date="2017" name="Nat. Microbiol.">
        <title>Global analysis of biosynthetic gene clusters reveals vast potential of secondary metabolite production in Penicillium species.</title>
        <authorList>
            <person name="Nielsen J.C."/>
            <person name="Grijseels S."/>
            <person name="Prigent S."/>
            <person name="Ji B."/>
            <person name="Dainat J."/>
            <person name="Nielsen K.F."/>
            <person name="Frisvad J.C."/>
            <person name="Workman M."/>
            <person name="Nielsen J."/>
        </authorList>
    </citation>
    <scope>NUCLEOTIDE SEQUENCE [LARGE SCALE GENOMIC DNA]</scope>
    <source>
        <strain evidence="3">IBT 29486</strain>
    </source>
</reference>
<protein>
    <submittedName>
        <fullName evidence="2">Uncharacterized protein</fullName>
    </submittedName>
</protein>
<dbReference type="AlphaFoldDB" id="A0A1V6RVS6"/>
<evidence type="ECO:0000313" key="3">
    <source>
        <dbReference type="Proteomes" id="UP000191518"/>
    </source>
</evidence>
<evidence type="ECO:0000256" key="1">
    <source>
        <dbReference type="SAM" id="MobiDB-lite"/>
    </source>
</evidence>
<gene>
    <name evidence="2" type="ORF">PENVUL_c021G02613</name>
</gene>